<proteinExistence type="predicted"/>
<evidence type="ECO:0000256" key="1">
    <source>
        <dbReference type="SAM" id="MobiDB-lite"/>
    </source>
</evidence>
<protein>
    <recommendedName>
        <fullName evidence="2">Myb/SANT-like domain-containing protein</fullName>
    </recommendedName>
</protein>
<dbReference type="PANTHER" id="PTHR46929:SF23">
    <property type="entry name" value="L10-INTERACTING MYB DOMAIN-CONTAINING PROTEIN-LIKE"/>
    <property type="match status" value="1"/>
</dbReference>
<reference evidence="3" key="1">
    <citation type="submission" date="2020-05" db="EMBL/GenBank/DDBJ databases">
        <title>WGS assembly of Corymbia citriodora subspecies variegata.</title>
        <authorList>
            <person name="Barry K."/>
            <person name="Hundley H."/>
            <person name="Shu S."/>
            <person name="Jenkins J."/>
            <person name="Grimwood J."/>
            <person name="Baten A."/>
        </authorList>
    </citation>
    <scope>NUCLEOTIDE SEQUENCE</scope>
    <source>
        <strain evidence="3">CV2-018</strain>
    </source>
</reference>
<dbReference type="OrthoDB" id="1301570at2759"/>
<evidence type="ECO:0000259" key="2">
    <source>
        <dbReference type="Pfam" id="PF12776"/>
    </source>
</evidence>
<dbReference type="PANTHER" id="PTHR46929">
    <property type="entry name" value="EXPRESSED PROTEIN"/>
    <property type="match status" value="1"/>
</dbReference>
<keyword evidence="4" id="KW-1185">Reference proteome</keyword>
<dbReference type="Gramene" id="rna-gnl|WGS:JABURB|Cocit.L2958.1">
    <property type="protein sequence ID" value="cds-KAF7847446.1"/>
    <property type="gene ID" value="gene-BT93_L2958"/>
</dbReference>
<name>A0A8T0CMQ8_CORYI</name>
<dbReference type="Pfam" id="PF12776">
    <property type="entry name" value="Myb_DNA-bind_3"/>
    <property type="match status" value="1"/>
</dbReference>
<feature type="compositionally biased region" description="Basic and acidic residues" evidence="1">
    <location>
        <begin position="170"/>
        <end position="179"/>
    </location>
</feature>
<dbReference type="InterPro" id="IPR024752">
    <property type="entry name" value="Myb/SANT-like_dom"/>
</dbReference>
<accession>A0A8T0CMQ8</accession>
<feature type="region of interest" description="Disordered" evidence="1">
    <location>
        <begin position="161"/>
        <end position="185"/>
    </location>
</feature>
<comment type="caution">
    <text evidence="3">The sequence shown here is derived from an EMBL/GenBank/DDBJ whole genome shotgun (WGS) entry which is preliminary data.</text>
</comment>
<sequence>MGKTREGKTKHFRWSAPMERMFLEILADEASKENKPSATFKPSSFVRVAQAINEKFGTECEPDHVDNHLRTIKSNWATIQKLRVKSGFQWDHNLKMITVVHKKVYDEEVTTHPTHEKYLNKKIEMYDQLALVAGKDMATRCFAKQFGDIDLPSSMDMDFSTELDDNSDNTMKRTKDPSRFNRKRSRATNKDDRFAMLSEQIGEVANAMKKLSQNHLDIAKLYKEVMGVEGFDEATLVYAFDYLVDKERVAKAFIVKNAKLKKLWLEDFLNGRSKMKIKVLRVKAFELQKNKDEQICSTN</sequence>
<gene>
    <name evidence="3" type="ORF">BT93_L2958</name>
</gene>
<organism evidence="3 4">
    <name type="scientific">Corymbia citriodora subsp. variegata</name>
    <dbReference type="NCBI Taxonomy" id="360336"/>
    <lineage>
        <taxon>Eukaryota</taxon>
        <taxon>Viridiplantae</taxon>
        <taxon>Streptophyta</taxon>
        <taxon>Embryophyta</taxon>
        <taxon>Tracheophyta</taxon>
        <taxon>Spermatophyta</taxon>
        <taxon>Magnoliopsida</taxon>
        <taxon>eudicotyledons</taxon>
        <taxon>Gunneridae</taxon>
        <taxon>Pentapetalae</taxon>
        <taxon>rosids</taxon>
        <taxon>malvids</taxon>
        <taxon>Myrtales</taxon>
        <taxon>Myrtaceae</taxon>
        <taxon>Myrtoideae</taxon>
        <taxon>Eucalypteae</taxon>
        <taxon>Corymbia</taxon>
    </lineage>
</organism>
<evidence type="ECO:0000313" key="4">
    <source>
        <dbReference type="Proteomes" id="UP000806378"/>
    </source>
</evidence>
<dbReference type="AlphaFoldDB" id="A0A8T0CMQ8"/>
<dbReference type="EMBL" id="MU090811">
    <property type="protein sequence ID" value="KAF7847446.1"/>
    <property type="molecule type" value="Genomic_DNA"/>
</dbReference>
<dbReference type="Proteomes" id="UP000806378">
    <property type="component" value="Unassembled WGS sequence"/>
</dbReference>
<evidence type="ECO:0000313" key="3">
    <source>
        <dbReference type="EMBL" id="KAF7847446.1"/>
    </source>
</evidence>
<feature type="domain" description="Myb/SANT-like" evidence="2">
    <location>
        <begin position="13"/>
        <end position="98"/>
    </location>
</feature>